<comment type="subcellular location">
    <subcellularLocation>
        <location evidence="1 10">Cell membrane</location>
        <topology evidence="1 10">Peripheral membrane protein</topology>
    </subcellularLocation>
</comment>
<dbReference type="SMART" id="SM00382">
    <property type="entry name" value="AAA"/>
    <property type="match status" value="1"/>
</dbReference>
<dbReference type="FunFam" id="3.40.50.300:FF:000224">
    <property type="entry name" value="Energy-coupling factor transporter ATP-binding protein EcfA"/>
    <property type="match status" value="1"/>
</dbReference>
<protein>
    <recommendedName>
        <fullName evidence="10">ABC transporter ATP-binding protein</fullName>
    </recommendedName>
</protein>
<keyword evidence="13" id="KW-1185">Reference proteome</keyword>
<dbReference type="InterPro" id="IPR003593">
    <property type="entry name" value="AAA+_ATPase"/>
</dbReference>
<reference evidence="12 13" key="1">
    <citation type="submission" date="2018-11" db="EMBL/GenBank/DDBJ databases">
        <authorList>
            <person name="Kleinhagauer T."/>
            <person name="Glaeser S.P."/>
            <person name="Spergser J."/>
            <person name="Ruckert C."/>
            <person name="Kaempfer P."/>
            <person name="Busse H.-J."/>
        </authorList>
    </citation>
    <scope>NUCLEOTIDE SEQUENCE [LARGE SCALE GENOMIC DNA]</scope>
    <source>
        <strain evidence="12 13">200CH</strain>
    </source>
</reference>
<dbReference type="CDD" id="cd03225">
    <property type="entry name" value="ABC_cobalt_CbiO_domain1"/>
    <property type="match status" value="1"/>
</dbReference>
<evidence type="ECO:0000256" key="1">
    <source>
        <dbReference type="ARBA" id="ARBA00004202"/>
    </source>
</evidence>
<dbReference type="InterPro" id="IPR050095">
    <property type="entry name" value="ECF_ABC_transporter_ATP-bd"/>
</dbReference>
<keyword evidence="3 10" id="KW-0813">Transport</keyword>
<dbReference type="NCBIfam" id="TIGR01166">
    <property type="entry name" value="cbiO"/>
    <property type="match status" value="1"/>
</dbReference>
<evidence type="ECO:0000256" key="6">
    <source>
        <dbReference type="ARBA" id="ARBA00022840"/>
    </source>
</evidence>
<dbReference type="GO" id="GO:0016887">
    <property type="term" value="F:ATP hydrolysis activity"/>
    <property type="evidence" value="ECO:0007669"/>
    <property type="project" value="InterPro"/>
</dbReference>
<keyword evidence="4 10" id="KW-1003">Cell membrane</keyword>
<gene>
    <name evidence="12" type="primary">cbiO</name>
    <name evidence="12" type="ORF">CCHOA_02130</name>
</gene>
<dbReference type="GO" id="GO:0006824">
    <property type="term" value="P:cobalt ion transport"/>
    <property type="evidence" value="ECO:0007669"/>
    <property type="project" value="InterPro"/>
</dbReference>
<comment type="function">
    <text evidence="10">Part of an ABC transporter complex. Responsible for energy coupling to the transport system.</text>
</comment>
<evidence type="ECO:0000256" key="8">
    <source>
        <dbReference type="ARBA" id="ARBA00023136"/>
    </source>
</evidence>
<dbReference type="Gene3D" id="3.40.50.300">
    <property type="entry name" value="P-loop containing nucleotide triphosphate hydrolases"/>
    <property type="match status" value="1"/>
</dbReference>
<dbReference type="GO" id="GO:0005524">
    <property type="term" value="F:ATP binding"/>
    <property type="evidence" value="ECO:0007669"/>
    <property type="project" value="UniProtKB-UniRule"/>
</dbReference>
<dbReference type="InterPro" id="IPR015856">
    <property type="entry name" value="ABC_transpr_CbiO/EcfA_su"/>
</dbReference>
<keyword evidence="7" id="KW-1278">Translocase</keyword>
<evidence type="ECO:0000256" key="10">
    <source>
        <dbReference type="RuleBase" id="RU364103"/>
    </source>
</evidence>
<dbReference type="PROSITE" id="PS50893">
    <property type="entry name" value="ABC_TRANSPORTER_2"/>
    <property type="match status" value="1"/>
</dbReference>
<feature type="domain" description="ABC transporter" evidence="11">
    <location>
        <begin position="16"/>
        <end position="251"/>
    </location>
</feature>
<keyword evidence="6 10" id="KW-0067">ATP-binding</keyword>
<evidence type="ECO:0000256" key="4">
    <source>
        <dbReference type="ARBA" id="ARBA00022475"/>
    </source>
</evidence>
<evidence type="ECO:0000259" key="11">
    <source>
        <dbReference type="PROSITE" id="PS50893"/>
    </source>
</evidence>
<sequence length="283" mass="30227">MGDTEPATQPPTAACLRAVGISFAHEPHHPILHDCSLAVYPGEIIALLGANGSGKSTLLKLLAGAWRPATGHVERHGTPLDYSRKGRDQHRQAVQLVLQEPDDQIFAVSVAADVAFGPTNLELDPDTIAQRVAWAMEACEITDLARRVPHQLSYGQRKRVALAGALAMQPSVLLLDEPTAGLDPAGARQLLATISLQRAAGRAILLATHEVDTAWEIADRVAIMHEGTVRIGPARTMLRDQQLLAAARLGQPWAPMVEQLTGTTITKPADLAAWLAANQPPLG</sequence>
<comment type="similarity">
    <text evidence="2 10">Belongs to the ABC transporter superfamily.</text>
</comment>
<proteinExistence type="inferred from homology"/>
<comment type="function">
    <text evidence="9">Probably part of an ABC transporter complex. Responsible for energy coupling to the transport system.</text>
</comment>
<evidence type="ECO:0000256" key="3">
    <source>
        <dbReference type="ARBA" id="ARBA00022448"/>
    </source>
</evidence>
<dbReference type="AlphaFoldDB" id="A0A3G6J7F9"/>
<dbReference type="GO" id="GO:0043190">
    <property type="term" value="C:ATP-binding cassette (ABC) transporter complex"/>
    <property type="evidence" value="ECO:0007669"/>
    <property type="project" value="TreeGrafter"/>
</dbReference>
<dbReference type="Pfam" id="PF00005">
    <property type="entry name" value="ABC_tran"/>
    <property type="match status" value="1"/>
</dbReference>
<dbReference type="Proteomes" id="UP000269019">
    <property type="component" value="Chromosome"/>
</dbReference>
<dbReference type="InterPro" id="IPR003439">
    <property type="entry name" value="ABC_transporter-like_ATP-bd"/>
</dbReference>
<organism evidence="12 13">
    <name type="scientific">Corynebacterium choanae</name>
    <dbReference type="NCBI Taxonomy" id="1862358"/>
    <lineage>
        <taxon>Bacteria</taxon>
        <taxon>Bacillati</taxon>
        <taxon>Actinomycetota</taxon>
        <taxon>Actinomycetes</taxon>
        <taxon>Mycobacteriales</taxon>
        <taxon>Corynebacteriaceae</taxon>
        <taxon>Corynebacterium</taxon>
    </lineage>
</organism>
<evidence type="ECO:0000256" key="9">
    <source>
        <dbReference type="ARBA" id="ARBA00025157"/>
    </source>
</evidence>
<evidence type="ECO:0000313" key="12">
    <source>
        <dbReference type="EMBL" id="AZA12848.1"/>
    </source>
</evidence>
<dbReference type="PANTHER" id="PTHR43553:SF24">
    <property type="entry name" value="ENERGY-COUPLING FACTOR TRANSPORTER ATP-BINDING PROTEIN ECFA1"/>
    <property type="match status" value="1"/>
</dbReference>
<evidence type="ECO:0000256" key="2">
    <source>
        <dbReference type="ARBA" id="ARBA00005417"/>
    </source>
</evidence>
<name>A0A3G6J7F9_9CORY</name>
<dbReference type="GO" id="GO:0042626">
    <property type="term" value="F:ATPase-coupled transmembrane transporter activity"/>
    <property type="evidence" value="ECO:0007669"/>
    <property type="project" value="TreeGrafter"/>
</dbReference>
<dbReference type="OrthoDB" id="9806471at2"/>
<dbReference type="EMBL" id="CP033896">
    <property type="protein sequence ID" value="AZA12848.1"/>
    <property type="molecule type" value="Genomic_DNA"/>
</dbReference>
<dbReference type="InterPro" id="IPR005876">
    <property type="entry name" value="Co_trans_ATP-bd"/>
</dbReference>
<evidence type="ECO:0000313" key="13">
    <source>
        <dbReference type="Proteomes" id="UP000269019"/>
    </source>
</evidence>
<dbReference type="InterPro" id="IPR017871">
    <property type="entry name" value="ABC_transporter-like_CS"/>
</dbReference>
<dbReference type="KEGG" id="ccho:CCHOA_02130"/>
<accession>A0A3G6J7F9</accession>
<keyword evidence="8 10" id="KW-0472">Membrane</keyword>
<dbReference type="PROSITE" id="PS00211">
    <property type="entry name" value="ABC_TRANSPORTER_1"/>
    <property type="match status" value="1"/>
</dbReference>
<dbReference type="InterPro" id="IPR027417">
    <property type="entry name" value="P-loop_NTPase"/>
</dbReference>
<dbReference type="RefSeq" id="WP_123926193.1">
    <property type="nucleotide sequence ID" value="NZ_CP033896.1"/>
</dbReference>
<keyword evidence="5 10" id="KW-0547">Nucleotide-binding</keyword>
<dbReference type="PANTHER" id="PTHR43553">
    <property type="entry name" value="HEAVY METAL TRANSPORTER"/>
    <property type="match status" value="1"/>
</dbReference>
<evidence type="ECO:0000256" key="7">
    <source>
        <dbReference type="ARBA" id="ARBA00022967"/>
    </source>
</evidence>
<evidence type="ECO:0000256" key="5">
    <source>
        <dbReference type="ARBA" id="ARBA00022741"/>
    </source>
</evidence>
<dbReference type="SUPFAM" id="SSF52540">
    <property type="entry name" value="P-loop containing nucleoside triphosphate hydrolases"/>
    <property type="match status" value="1"/>
</dbReference>
<keyword evidence="12" id="KW-0378">Hydrolase</keyword>